<dbReference type="EMBL" id="JACHCA010000027">
    <property type="protein sequence ID" value="MBB6131601.1"/>
    <property type="molecule type" value="Genomic_DNA"/>
</dbReference>
<reference evidence="2 3" key="1">
    <citation type="submission" date="2020-08" db="EMBL/GenBank/DDBJ databases">
        <title>Genomic Encyclopedia of Type Strains, Phase IV (KMG-V): Genome sequencing to study the core and pangenomes of soil and plant-associated prokaryotes.</title>
        <authorList>
            <person name="Whitman W."/>
        </authorList>
    </citation>
    <scope>NUCLEOTIDE SEQUENCE [LARGE SCALE GENOMIC DNA]</scope>
    <source>
        <strain evidence="2 3">MP601</strain>
    </source>
</reference>
<accession>A0A841JUV1</accession>
<dbReference type="InterPro" id="IPR046713">
    <property type="entry name" value="DUF6786"/>
</dbReference>
<dbReference type="Proteomes" id="UP000548326">
    <property type="component" value="Unassembled WGS sequence"/>
</dbReference>
<feature type="signal peptide" evidence="1">
    <location>
        <begin position="1"/>
        <end position="18"/>
    </location>
</feature>
<evidence type="ECO:0000256" key="1">
    <source>
        <dbReference type="SAM" id="SignalP"/>
    </source>
</evidence>
<dbReference type="AlphaFoldDB" id="A0A841JUV1"/>
<evidence type="ECO:0008006" key="4">
    <source>
        <dbReference type="Google" id="ProtNLM"/>
    </source>
</evidence>
<sequence>MKTTKILLVSFLLTGLYACDTKVASPTKGTFGYDLQFLKAKDSVVVLKSDDGKGQVIISPKYQAKIFTSTADGLNGKSFGWIKYETFNAKQPDAHMNAYGGEDRLWLGPEGGRFSLFFKPGTKMEFDNWHTPPAINNESWDLVSSSGKKASLTKNTSIQNYAGTTLSIKLQRDVEILEPATIKQMLGIDTLDSTVKSVGFTTENTITNSGTTVWDKTAGAPCLWSLDMFTPSPSTVIIVPYKEEATGKVATTNYFGEIPKDRIAYNNGTLLFKADGKSRGKLGIPPNRAKNRLGSYDGANHVLTIVLFDLDIKGNYLNQEWKPDTAPFTGDAVNAYNDGPLANGSQMGPFYELESVSPAAFLKPGEKLSHKHSVFHFMGDINALDKIALKVLGYSLHDKNHNI</sequence>
<gene>
    <name evidence="2" type="ORF">HDF22_005752</name>
</gene>
<evidence type="ECO:0000313" key="2">
    <source>
        <dbReference type="EMBL" id="MBB6131601.1"/>
    </source>
</evidence>
<organism evidence="2 3">
    <name type="scientific">Mucilaginibacter lappiensis</name>
    <dbReference type="NCBI Taxonomy" id="354630"/>
    <lineage>
        <taxon>Bacteria</taxon>
        <taxon>Pseudomonadati</taxon>
        <taxon>Bacteroidota</taxon>
        <taxon>Sphingobacteriia</taxon>
        <taxon>Sphingobacteriales</taxon>
        <taxon>Sphingobacteriaceae</taxon>
        <taxon>Mucilaginibacter</taxon>
    </lineage>
</organism>
<evidence type="ECO:0000313" key="3">
    <source>
        <dbReference type="Proteomes" id="UP000548326"/>
    </source>
</evidence>
<keyword evidence="1" id="KW-0732">Signal</keyword>
<dbReference type="Pfam" id="PF20583">
    <property type="entry name" value="DUF6786"/>
    <property type="match status" value="1"/>
</dbReference>
<dbReference type="PROSITE" id="PS51257">
    <property type="entry name" value="PROKAR_LIPOPROTEIN"/>
    <property type="match status" value="1"/>
</dbReference>
<proteinExistence type="predicted"/>
<protein>
    <recommendedName>
        <fullName evidence="4">Methane oxygenase PmoA</fullName>
    </recommendedName>
</protein>
<comment type="caution">
    <text evidence="2">The sequence shown here is derived from an EMBL/GenBank/DDBJ whole genome shotgun (WGS) entry which is preliminary data.</text>
</comment>
<name>A0A841JUV1_9SPHI</name>
<dbReference type="RefSeq" id="WP_183590045.1">
    <property type="nucleotide sequence ID" value="NZ_JACHCA010000027.1"/>
</dbReference>
<feature type="chain" id="PRO_5032821194" description="Methane oxygenase PmoA" evidence="1">
    <location>
        <begin position="19"/>
        <end position="403"/>
    </location>
</feature>